<accession>A0A951U7G1</accession>
<proteinExistence type="predicted"/>
<evidence type="ECO:0000313" key="1">
    <source>
        <dbReference type="EMBL" id="MBW4468658.1"/>
    </source>
</evidence>
<reference evidence="1" key="2">
    <citation type="journal article" date="2022" name="Microbiol. Resour. Announc.">
        <title>Metagenome Sequencing to Explore Phylogenomics of Terrestrial Cyanobacteria.</title>
        <authorList>
            <person name="Ward R.D."/>
            <person name="Stajich J.E."/>
            <person name="Johansen J.R."/>
            <person name="Huntemann M."/>
            <person name="Clum A."/>
            <person name="Foster B."/>
            <person name="Foster B."/>
            <person name="Roux S."/>
            <person name="Palaniappan K."/>
            <person name="Varghese N."/>
            <person name="Mukherjee S."/>
            <person name="Reddy T.B.K."/>
            <person name="Daum C."/>
            <person name="Copeland A."/>
            <person name="Chen I.A."/>
            <person name="Ivanova N.N."/>
            <person name="Kyrpides N.C."/>
            <person name="Shapiro N."/>
            <person name="Eloe-Fadrosh E.A."/>
            <person name="Pietrasiak N."/>
        </authorList>
    </citation>
    <scope>NUCLEOTIDE SEQUENCE</scope>
    <source>
        <strain evidence="1">GSE-TBD4-15B</strain>
    </source>
</reference>
<protein>
    <submittedName>
        <fullName evidence="1">(2Fe-2S) ferredoxin domain-containing protein</fullName>
    </submittedName>
</protein>
<gene>
    <name evidence="1" type="ORF">KME07_24805</name>
</gene>
<evidence type="ECO:0000313" key="2">
    <source>
        <dbReference type="Proteomes" id="UP000707356"/>
    </source>
</evidence>
<dbReference type="CDD" id="cd02980">
    <property type="entry name" value="TRX_Fd_family"/>
    <property type="match status" value="1"/>
</dbReference>
<organism evidence="1 2">
    <name type="scientific">Pegethrix bostrychoides GSE-TBD4-15B</name>
    <dbReference type="NCBI Taxonomy" id="2839662"/>
    <lineage>
        <taxon>Bacteria</taxon>
        <taxon>Bacillati</taxon>
        <taxon>Cyanobacteriota</taxon>
        <taxon>Cyanophyceae</taxon>
        <taxon>Oculatellales</taxon>
        <taxon>Oculatellaceae</taxon>
        <taxon>Pegethrix</taxon>
    </lineage>
</organism>
<sequence>MSEVSPRTVLICQYRSCQRQGSSELLAAFEAAAPDGVQIIPSDCMGQCATGVTVRVMPDDIWYWRVRVEHLSQIVQRHLCQNQPVIELLHSRLNPGLHPNLHPGLYSDLHPDLHPDLKSAPETQPDSRE</sequence>
<dbReference type="Proteomes" id="UP000707356">
    <property type="component" value="Unassembled WGS sequence"/>
</dbReference>
<comment type="caution">
    <text evidence="1">The sequence shown here is derived from an EMBL/GenBank/DDBJ whole genome shotgun (WGS) entry which is preliminary data.</text>
</comment>
<dbReference type="InterPro" id="IPR036249">
    <property type="entry name" value="Thioredoxin-like_sf"/>
</dbReference>
<name>A0A951U7G1_9CYAN</name>
<dbReference type="Gene3D" id="3.40.30.10">
    <property type="entry name" value="Glutaredoxin"/>
    <property type="match status" value="1"/>
</dbReference>
<dbReference type="AlphaFoldDB" id="A0A951U7G1"/>
<dbReference type="SUPFAM" id="SSF52833">
    <property type="entry name" value="Thioredoxin-like"/>
    <property type="match status" value="1"/>
</dbReference>
<dbReference type="EMBL" id="JAHHHV010000091">
    <property type="protein sequence ID" value="MBW4468658.1"/>
    <property type="molecule type" value="Genomic_DNA"/>
</dbReference>
<reference evidence="1" key="1">
    <citation type="submission" date="2021-05" db="EMBL/GenBank/DDBJ databases">
        <authorList>
            <person name="Pietrasiak N."/>
            <person name="Ward R."/>
            <person name="Stajich J.E."/>
            <person name="Kurbessoian T."/>
        </authorList>
    </citation>
    <scope>NUCLEOTIDE SEQUENCE</scope>
    <source>
        <strain evidence="1">GSE-TBD4-15B</strain>
    </source>
</reference>